<organism evidence="2 3">
    <name type="scientific">Paraphoma chrysanthemicola</name>
    <dbReference type="NCBI Taxonomy" id="798071"/>
    <lineage>
        <taxon>Eukaryota</taxon>
        <taxon>Fungi</taxon>
        <taxon>Dikarya</taxon>
        <taxon>Ascomycota</taxon>
        <taxon>Pezizomycotina</taxon>
        <taxon>Dothideomycetes</taxon>
        <taxon>Pleosporomycetidae</taxon>
        <taxon>Pleosporales</taxon>
        <taxon>Pleosporineae</taxon>
        <taxon>Phaeosphaeriaceae</taxon>
        <taxon>Paraphoma</taxon>
    </lineage>
</organism>
<keyword evidence="1" id="KW-0472">Membrane</keyword>
<dbReference type="Proteomes" id="UP000813461">
    <property type="component" value="Unassembled WGS sequence"/>
</dbReference>
<protein>
    <submittedName>
        <fullName evidence="2">Uncharacterized protein</fullName>
    </submittedName>
</protein>
<proteinExistence type="predicted"/>
<feature type="transmembrane region" description="Helical" evidence="1">
    <location>
        <begin position="50"/>
        <end position="71"/>
    </location>
</feature>
<keyword evidence="1" id="KW-0812">Transmembrane</keyword>
<comment type="caution">
    <text evidence="2">The sequence shown here is derived from an EMBL/GenBank/DDBJ whole genome shotgun (WGS) entry which is preliminary data.</text>
</comment>
<gene>
    <name evidence="2" type="ORF">FB567DRAFT_510731</name>
</gene>
<keyword evidence="1" id="KW-1133">Transmembrane helix</keyword>
<name>A0A8K0REN8_9PLEO</name>
<reference evidence="2" key="1">
    <citation type="journal article" date="2021" name="Nat. Commun.">
        <title>Genetic determinants of endophytism in the Arabidopsis root mycobiome.</title>
        <authorList>
            <person name="Mesny F."/>
            <person name="Miyauchi S."/>
            <person name="Thiergart T."/>
            <person name="Pickel B."/>
            <person name="Atanasova L."/>
            <person name="Karlsson M."/>
            <person name="Huettel B."/>
            <person name="Barry K.W."/>
            <person name="Haridas S."/>
            <person name="Chen C."/>
            <person name="Bauer D."/>
            <person name="Andreopoulos W."/>
            <person name="Pangilinan J."/>
            <person name="LaButti K."/>
            <person name="Riley R."/>
            <person name="Lipzen A."/>
            <person name="Clum A."/>
            <person name="Drula E."/>
            <person name="Henrissat B."/>
            <person name="Kohler A."/>
            <person name="Grigoriev I.V."/>
            <person name="Martin F.M."/>
            <person name="Hacquard S."/>
        </authorList>
    </citation>
    <scope>NUCLEOTIDE SEQUENCE</scope>
    <source>
        <strain evidence="2">MPI-SDFR-AT-0120</strain>
    </source>
</reference>
<evidence type="ECO:0000256" key="1">
    <source>
        <dbReference type="SAM" id="Phobius"/>
    </source>
</evidence>
<keyword evidence="3" id="KW-1185">Reference proteome</keyword>
<sequence length="103" mass="11517">MTLFRRCWRRCRTETTLLCALFCFLPLLSPVNYGAGTLGRFALGTWEVVHGGITGMSWVSICEEWGFLLGLRRTRRCRRLAVRLSVVLGLDYGTGGTYVGLGP</sequence>
<dbReference type="EMBL" id="JAGMVJ010000001">
    <property type="protein sequence ID" value="KAH7094664.1"/>
    <property type="molecule type" value="Genomic_DNA"/>
</dbReference>
<evidence type="ECO:0000313" key="3">
    <source>
        <dbReference type="Proteomes" id="UP000813461"/>
    </source>
</evidence>
<evidence type="ECO:0000313" key="2">
    <source>
        <dbReference type="EMBL" id="KAH7094664.1"/>
    </source>
</evidence>
<dbReference type="AlphaFoldDB" id="A0A8K0REN8"/>
<accession>A0A8K0REN8</accession>